<accession>A0ABS9BS01</accession>
<gene>
    <name evidence="2" type="ORF">L0U89_07185</name>
</gene>
<keyword evidence="1" id="KW-0472">Membrane</keyword>
<feature type="transmembrane region" description="Helical" evidence="1">
    <location>
        <begin position="60"/>
        <end position="84"/>
    </location>
</feature>
<keyword evidence="1" id="KW-0812">Transmembrane</keyword>
<keyword evidence="3" id="KW-1185">Reference proteome</keyword>
<evidence type="ECO:0008006" key="4">
    <source>
        <dbReference type="Google" id="ProtNLM"/>
    </source>
</evidence>
<evidence type="ECO:0000313" key="3">
    <source>
        <dbReference type="Proteomes" id="UP001201449"/>
    </source>
</evidence>
<evidence type="ECO:0000256" key="1">
    <source>
        <dbReference type="SAM" id="Phobius"/>
    </source>
</evidence>
<sequence>MASKKTHKAWLKITAIAIGLFGPVFFFGTMQATSEAARLTMDLLGWPIDGAQDFEAPTTRFLSALTGGFLLGWGATVWCLSTWVYDKAPEEVRKTVLVGILFWFVLDSAGSVASGNAANVFFNTLIMFVAIGPMWTPAKG</sequence>
<dbReference type="EMBL" id="JAKEVZ010000004">
    <property type="protein sequence ID" value="MCF1750851.1"/>
    <property type="molecule type" value="Genomic_DNA"/>
</dbReference>
<dbReference type="Proteomes" id="UP001201449">
    <property type="component" value="Unassembled WGS sequence"/>
</dbReference>
<comment type="caution">
    <text evidence="2">The sequence shown here is derived from an EMBL/GenBank/DDBJ whole genome shotgun (WGS) entry which is preliminary data.</text>
</comment>
<dbReference type="RefSeq" id="WP_234860905.1">
    <property type="nucleotide sequence ID" value="NZ_JAKEVZ010000004.1"/>
</dbReference>
<feature type="transmembrane region" description="Helical" evidence="1">
    <location>
        <begin position="96"/>
        <end position="114"/>
    </location>
</feature>
<name>A0ABS9BS01_9BACT</name>
<reference evidence="2 3" key="1">
    <citation type="submission" date="2022-01" db="EMBL/GenBank/DDBJ databases">
        <title>Mariniradius saccharolyticus sp. nov., isolated from sediment of a river.</title>
        <authorList>
            <person name="Liu H."/>
        </authorList>
    </citation>
    <scope>NUCLEOTIDE SEQUENCE [LARGE SCALE GENOMIC DNA]</scope>
    <source>
        <strain evidence="2 3">RY-2</strain>
    </source>
</reference>
<protein>
    <recommendedName>
        <fullName evidence="4">SPW repeat-containing protein</fullName>
    </recommendedName>
</protein>
<proteinExistence type="predicted"/>
<keyword evidence="1" id="KW-1133">Transmembrane helix</keyword>
<organism evidence="2 3">
    <name type="scientific">Mariniradius sediminis</name>
    <dbReference type="NCBI Taxonomy" id="2909237"/>
    <lineage>
        <taxon>Bacteria</taxon>
        <taxon>Pseudomonadati</taxon>
        <taxon>Bacteroidota</taxon>
        <taxon>Cytophagia</taxon>
        <taxon>Cytophagales</taxon>
        <taxon>Cyclobacteriaceae</taxon>
        <taxon>Mariniradius</taxon>
    </lineage>
</organism>
<evidence type="ECO:0000313" key="2">
    <source>
        <dbReference type="EMBL" id="MCF1750851.1"/>
    </source>
</evidence>